<sequence length="198" mass="20365">MIQRHAPAILGCALLALAALVAGGCDAVDQPRSSLVVTEIVPATATGSLATSPLRSDVRHAGEDGVLMTADDAVFEDEVRITVENRPASAQLGLAPGGPFGSVTLNAYRVEFEITGEQIDSLEGALHAVVPSGESVSLVVVLVTGAAKLEPPLSSLILGGELQGDARVTLYGVEQTSGDEIAAEAAIRVHFANWADED</sequence>
<dbReference type="PROSITE" id="PS51257">
    <property type="entry name" value="PROKAR_LIPOPROTEIN"/>
    <property type="match status" value="1"/>
</dbReference>
<dbReference type="AlphaFoldDB" id="A0A937XA05"/>
<dbReference type="EMBL" id="VGIY01000061">
    <property type="protein sequence ID" value="MBM3316972.1"/>
    <property type="molecule type" value="Genomic_DNA"/>
</dbReference>
<comment type="caution">
    <text evidence="2">The sequence shown here is derived from an EMBL/GenBank/DDBJ whole genome shotgun (WGS) entry which is preliminary data.</text>
</comment>
<evidence type="ECO:0000256" key="1">
    <source>
        <dbReference type="SAM" id="SignalP"/>
    </source>
</evidence>
<feature type="chain" id="PRO_5037739191" evidence="1">
    <location>
        <begin position="28"/>
        <end position="198"/>
    </location>
</feature>
<organism evidence="2 3">
    <name type="scientific">Eiseniibacteriota bacterium</name>
    <dbReference type="NCBI Taxonomy" id="2212470"/>
    <lineage>
        <taxon>Bacteria</taxon>
        <taxon>Candidatus Eiseniibacteriota</taxon>
    </lineage>
</organism>
<dbReference type="Proteomes" id="UP000748308">
    <property type="component" value="Unassembled WGS sequence"/>
</dbReference>
<gene>
    <name evidence="2" type="ORF">FJY75_03875</name>
</gene>
<feature type="signal peptide" evidence="1">
    <location>
        <begin position="1"/>
        <end position="27"/>
    </location>
</feature>
<proteinExistence type="predicted"/>
<name>A0A937XA05_UNCEI</name>
<evidence type="ECO:0000313" key="3">
    <source>
        <dbReference type="Proteomes" id="UP000748308"/>
    </source>
</evidence>
<evidence type="ECO:0000313" key="2">
    <source>
        <dbReference type="EMBL" id="MBM3316972.1"/>
    </source>
</evidence>
<protein>
    <submittedName>
        <fullName evidence="2">Uncharacterized protein</fullName>
    </submittedName>
</protein>
<keyword evidence="1" id="KW-0732">Signal</keyword>
<accession>A0A937XA05</accession>
<reference evidence="2" key="1">
    <citation type="submission" date="2019-03" db="EMBL/GenBank/DDBJ databases">
        <title>Lake Tanganyika Metagenome-Assembled Genomes (MAGs).</title>
        <authorList>
            <person name="Tran P."/>
        </authorList>
    </citation>
    <scope>NUCLEOTIDE SEQUENCE</scope>
    <source>
        <strain evidence="2">M_DeepCast_400m_m2_100</strain>
    </source>
</reference>